<accession>A0AAV1JES2</accession>
<dbReference type="EMBL" id="CAVLEF010000009">
    <property type="protein sequence ID" value="CAK1547132.1"/>
    <property type="molecule type" value="Genomic_DNA"/>
</dbReference>
<gene>
    <name evidence="2" type="ORF">LNINA_LOCUS6628</name>
</gene>
<proteinExistence type="predicted"/>
<name>A0AAV1JES2_9NEOP</name>
<dbReference type="Proteomes" id="UP001497472">
    <property type="component" value="Unassembled WGS sequence"/>
</dbReference>
<feature type="chain" id="PRO_5043527660" evidence="1">
    <location>
        <begin position="21"/>
        <end position="159"/>
    </location>
</feature>
<evidence type="ECO:0000313" key="2">
    <source>
        <dbReference type="EMBL" id="CAK1547132.1"/>
    </source>
</evidence>
<keyword evidence="3" id="KW-1185">Reference proteome</keyword>
<protein>
    <submittedName>
        <fullName evidence="2">Uncharacterized protein</fullName>
    </submittedName>
</protein>
<organism evidence="2 3">
    <name type="scientific">Leptosia nina</name>
    <dbReference type="NCBI Taxonomy" id="320188"/>
    <lineage>
        <taxon>Eukaryota</taxon>
        <taxon>Metazoa</taxon>
        <taxon>Ecdysozoa</taxon>
        <taxon>Arthropoda</taxon>
        <taxon>Hexapoda</taxon>
        <taxon>Insecta</taxon>
        <taxon>Pterygota</taxon>
        <taxon>Neoptera</taxon>
        <taxon>Endopterygota</taxon>
        <taxon>Lepidoptera</taxon>
        <taxon>Glossata</taxon>
        <taxon>Ditrysia</taxon>
        <taxon>Papilionoidea</taxon>
        <taxon>Pieridae</taxon>
        <taxon>Pierinae</taxon>
        <taxon>Leptosia</taxon>
    </lineage>
</organism>
<feature type="signal peptide" evidence="1">
    <location>
        <begin position="1"/>
        <end position="20"/>
    </location>
</feature>
<dbReference type="AlphaFoldDB" id="A0AAV1JES2"/>
<sequence length="159" mass="17776">MYFKIITFVVISSIFQYCEGQLVCYACSFSSVDTDRSCLTITNSTPVVNCIHKYCTIMRQEFRDPAGLIASFTRSCLSSPDFLNHEVEDPTFRTFYRACTRNRCNIGNGIQSVTGSNLSPRPENNATNLLVPGTGSSWRAKSTVSLVLFSCFGLYMILQ</sequence>
<reference evidence="2 3" key="1">
    <citation type="submission" date="2023-11" db="EMBL/GenBank/DDBJ databases">
        <authorList>
            <person name="Okamura Y."/>
        </authorList>
    </citation>
    <scope>NUCLEOTIDE SEQUENCE [LARGE SCALE GENOMIC DNA]</scope>
</reference>
<comment type="caution">
    <text evidence="2">The sequence shown here is derived from an EMBL/GenBank/DDBJ whole genome shotgun (WGS) entry which is preliminary data.</text>
</comment>
<evidence type="ECO:0000256" key="1">
    <source>
        <dbReference type="SAM" id="SignalP"/>
    </source>
</evidence>
<evidence type="ECO:0000313" key="3">
    <source>
        <dbReference type="Proteomes" id="UP001497472"/>
    </source>
</evidence>
<keyword evidence="1" id="KW-0732">Signal</keyword>